<evidence type="ECO:0000313" key="4">
    <source>
        <dbReference type="Proteomes" id="UP000198870"/>
    </source>
</evidence>
<gene>
    <name evidence="3" type="ORF">SAMN05216233_106136</name>
</gene>
<evidence type="ECO:0000313" key="3">
    <source>
        <dbReference type="EMBL" id="SCY28789.1"/>
    </source>
</evidence>
<accession>A0A1G5EP92</accession>
<dbReference type="STRING" id="419481.SAMN05216233_106136"/>
<feature type="transmembrane region" description="Helical" evidence="2">
    <location>
        <begin position="289"/>
        <end position="311"/>
    </location>
</feature>
<dbReference type="RefSeq" id="WP_139163934.1">
    <property type="nucleotide sequence ID" value="NZ_FMUX01000006.1"/>
</dbReference>
<name>A0A1G5EP92_9BACT</name>
<dbReference type="EMBL" id="FMUX01000006">
    <property type="protein sequence ID" value="SCY28789.1"/>
    <property type="molecule type" value="Genomic_DNA"/>
</dbReference>
<keyword evidence="2" id="KW-0472">Membrane</keyword>
<proteinExistence type="predicted"/>
<organism evidence="3 4">
    <name type="scientific">Desulfoluna spongiiphila</name>
    <dbReference type="NCBI Taxonomy" id="419481"/>
    <lineage>
        <taxon>Bacteria</taxon>
        <taxon>Pseudomonadati</taxon>
        <taxon>Thermodesulfobacteriota</taxon>
        <taxon>Desulfobacteria</taxon>
        <taxon>Desulfobacterales</taxon>
        <taxon>Desulfolunaceae</taxon>
        <taxon>Desulfoluna</taxon>
    </lineage>
</organism>
<evidence type="ECO:0000256" key="1">
    <source>
        <dbReference type="SAM" id="MobiDB-lite"/>
    </source>
</evidence>
<sequence length="503" mass="55422">MEKPFHIRDLLDTLHFLSIDEEKAETAGHAEVDEANRRLVESRAGDDDRKRLERWLAARRQADEMKNKHPGDLFGTASALLSVLLVCFAVTAGYGGVFSFLAYTGTEPVNVLVFFVLFILIQGILAAGSALPLAFRIKAPESLSPFGVMVGHLLSRAMEKGLKRLPAERRSETLGLWRRLRGNSRAFGRTLFFLLFSRVQLFATVFAAGALTAFCTRILFFDTAFGWQTTLGESAAPQVVHRLAEGIALPWSWCFPQGVGTPTLEAVAGSRILLKEGIEGLSGAHLTAWWPFLAMGLLVYGLLPRICLLIASRRGLGKAVHRELLAWPQVRLLLDSVSGPSLATRVTEARRAEEAEAELNKRKSVTPRDNGDPGLTPARPTVLVPEELQDMIPELTHHLAAPLMAPEIITVSMEAPAQHPKPHGRLYLVQEAWQAPIRETLDWIVDLRQSCPKHTPLTILLTGEMAEGTLDVPEEGHVNIWRKVVAALALPGLRVEVIKAEDS</sequence>
<protein>
    <recommendedName>
        <fullName evidence="5">DUF2868 domain-containing protein</fullName>
    </recommendedName>
</protein>
<feature type="transmembrane region" description="Helical" evidence="2">
    <location>
        <begin position="191"/>
        <end position="220"/>
    </location>
</feature>
<feature type="region of interest" description="Disordered" evidence="1">
    <location>
        <begin position="353"/>
        <end position="380"/>
    </location>
</feature>
<keyword evidence="2" id="KW-0812">Transmembrane</keyword>
<evidence type="ECO:0008006" key="5">
    <source>
        <dbReference type="Google" id="ProtNLM"/>
    </source>
</evidence>
<reference evidence="3 4" key="1">
    <citation type="submission" date="2016-10" db="EMBL/GenBank/DDBJ databases">
        <authorList>
            <person name="de Groot N.N."/>
        </authorList>
    </citation>
    <scope>NUCLEOTIDE SEQUENCE [LARGE SCALE GENOMIC DNA]</scope>
    <source>
        <strain evidence="3 4">AA1</strain>
    </source>
</reference>
<keyword evidence="2" id="KW-1133">Transmembrane helix</keyword>
<feature type="transmembrane region" description="Helical" evidence="2">
    <location>
        <begin position="73"/>
        <end position="103"/>
    </location>
</feature>
<feature type="transmembrane region" description="Helical" evidence="2">
    <location>
        <begin position="109"/>
        <end position="135"/>
    </location>
</feature>
<dbReference type="InterPro" id="IPR021296">
    <property type="entry name" value="DUF2868"/>
</dbReference>
<dbReference type="OrthoDB" id="5417513at2"/>
<dbReference type="AlphaFoldDB" id="A0A1G5EP92"/>
<dbReference type="Proteomes" id="UP000198870">
    <property type="component" value="Unassembled WGS sequence"/>
</dbReference>
<evidence type="ECO:0000256" key="2">
    <source>
        <dbReference type="SAM" id="Phobius"/>
    </source>
</evidence>
<keyword evidence="4" id="KW-1185">Reference proteome</keyword>
<dbReference type="Pfam" id="PF11067">
    <property type="entry name" value="DUF2868"/>
    <property type="match status" value="1"/>
</dbReference>